<evidence type="ECO:0000256" key="1">
    <source>
        <dbReference type="ARBA" id="ARBA00022691"/>
    </source>
</evidence>
<dbReference type="InterPro" id="IPR012840">
    <property type="entry name" value="NrdG2"/>
</dbReference>
<dbReference type="InterPro" id="IPR050377">
    <property type="entry name" value="Radical_SAM_PqqE_MftC-like"/>
</dbReference>
<keyword evidence="7" id="KW-1185">Reference proteome</keyword>
<evidence type="ECO:0000313" key="7">
    <source>
        <dbReference type="Proteomes" id="UP000293852"/>
    </source>
</evidence>
<keyword evidence="6" id="KW-0670">Pyruvate</keyword>
<dbReference type="InterPro" id="IPR007197">
    <property type="entry name" value="rSAM"/>
</dbReference>
<dbReference type="Gene3D" id="3.20.20.70">
    <property type="entry name" value="Aldolase class I"/>
    <property type="match status" value="1"/>
</dbReference>
<dbReference type="GO" id="GO:0016829">
    <property type="term" value="F:lyase activity"/>
    <property type="evidence" value="ECO:0007669"/>
    <property type="project" value="UniProtKB-KW"/>
</dbReference>
<dbReference type="PROSITE" id="PS51918">
    <property type="entry name" value="RADICAL_SAM"/>
    <property type="match status" value="1"/>
</dbReference>
<dbReference type="SFLD" id="SFLDS00029">
    <property type="entry name" value="Radical_SAM"/>
    <property type="match status" value="1"/>
</dbReference>
<sequence>MVEPVETTPPAPPGPVVAGLVRLSTVDWPGKLAAVVFLQGCPWRCVYCHNEDILDPRAPGAMAWSDVVAFLRRRRGLLDGVVFSGGEPLLSPALPAAIDEVRDLGFAVGLHTGGAWPRRLEALAARGALDWVGLDIKHLPEKYAQVTGVTTSGSAAWRSLDVVLTHGVAHEVRTTVDPTVHTRDDVVELAARLRARGVQHHAIQEARPDGLAAEHAEAFDDWRLADLLPADEAPGTERRAA</sequence>
<dbReference type="InterPro" id="IPR013785">
    <property type="entry name" value="Aldolase_TIM"/>
</dbReference>
<keyword evidence="1" id="KW-0949">S-adenosyl-L-methionine</keyword>
<name>A0A4Q7M479_9MICO</name>
<keyword evidence="4" id="KW-0411">Iron-sulfur</keyword>
<keyword evidence="2" id="KW-0479">Metal-binding</keyword>
<comment type="caution">
    <text evidence="6">The sequence shown here is derived from an EMBL/GenBank/DDBJ whole genome shotgun (WGS) entry which is preliminary data.</text>
</comment>
<dbReference type="Proteomes" id="UP000293852">
    <property type="component" value="Unassembled WGS sequence"/>
</dbReference>
<feature type="domain" description="Radical SAM core" evidence="5">
    <location>
        <begin position="27"/>
        <end position="241"/>
    </location>
</feature>
<accession>A0A4Q7M479</accession>
<dbReference type="PANTHER" id="PTHR11228:SF27">
    <property type="entry name" value="GLYCYL-RADICAL ENZYME ACTIVATING ENZYME MJ1227-RELATED"/>
    <property type="match status" value="1"/>
</dbReference>
<evidence type="ECO:0000256" key="2">
    <source>
        <dbReference type="ARBA" id="ARBA00022723"/>
    </source>
</evidence>
<dbReference type="Pfam" id="PF04055">
    <property type="entry name" value="Radical_SAM"/>
    <property type="match status" value="1"/>
</dbReference>
<evidence type="ECO:0000256" key="4">
    <source>
        <dbReference type="ARBA" id="ARBA00023014"/>
    </source>
</evidence>
<proteinExistence type="predicted"/>
<protein>
    <submittedName>
        <fullName evidence="6">Pyruvate formate lyase activating enzyme</fullName>
    </submittedName>
</protein>
<dbReference type="GO" id="GO:0051536">
    <property type="term" value="F:iron-sulfur cluster binding"/>
    <property type="evidence" value="ECO:0007669"/>
    <property type="project" value="UniProtKB-KW"/>
</dbReference>
<dbReference type="PANTHER" id="PTHR11228">
    <property type="entry name" value="RADICAL SAM DOMAIN PROTEIN"/>
    <property type="match status" value="1"/>
</dbReference>
<reference evidence="6 7" key="1">
    <citation type="submission" date="2019-02" db="EMBL/GenBank/DDBJ databases">
        <title>Sequencing the genomes of 1000 actinobacteria strains.</title>
        <authorList>
            <person name="Klenk H.-P."/>
        </authorList>
    </citation>
    <scope>NUCLEOTIDE SEQUENCE [LARGE SCALE GENOMIC DNA]</scope>
    <source>
        <strain evidence="6 7">DSM 16932</strain>
    </source>
</reference>
<keyword evidence="6" id="KW-0456">Lyase</keyword>
<dbReference type="GO" id="GO:0046872">
    <property type="term" value="F:metal ion binding"/>
    <property type="evidence" value="ECO:0007669"/>
    <property type="project" value="UniProtKB-KW"/>
</dbReference>
<dbReference type="EMBL" id="SGWX01000001">
    <property type="protein sequence ID" value="RZS62765.1"/>
    <property type="molecule type" value="Genomic_DNA"/>
</dbReference>
<dbReference type="SFLD" id="SFLDG01094">
    <property type="entry name" value="Uncharacterised_Radical_SAM_Su"/>
    <property type="match status" value="1"/>
</dbReference>
<keyword evidence="3" id="KW-0408">Iron</keyword>
<dbReference type="SUPFAM" id="SSF102114">
    <property type="entry name" value="Radical SAM enzymes"/>
    <property type="match status" value="1"/>
</dbReference>
<evidence type="ECO:0000313" key="6">
    <source>
        <dbReference type="EMBL" id="RZS62765.1"/>
    </source>
</evidence>
<dbReference type="InterPro" id="IPR058240">
    <property type="entry name" value="rSAM_sf"/>
</dbReference>
<evidence type="ECO:0000256" key="3">
    <source>
        <dbReference type="ARBA" id="ARBA00023004"/>
    </source>
</evidence>
<evidence type="ECO:0000259" key="5">
    <source>
        <dbReference type="PROSITE" id="PS51918"/>
    </source>
</evidence>
<dbReference type="CDD" id="cd01335">
    <property type="entry name" value="Radical_SAM"/>
    <property type="match status" value="1"/>
</dbReference>
<gene>
    <name evidence="6" type="ORF">EV386_3113</name>
</gene>
<dbReference type="AlphaFoldDB" id="A0A4Q7M479"/>
<dbReference type="NCBIfam" id="TIGR02495">
    <property type="entry name" value="NrdG2"/>
    <property type="match status" value="1"/>
</dbReference>
<organism evidence="6 7">
    <name type="scientific">Xylanimonas ulmi</name>
    <dbReference type="NCBI Taxonomy" id="228973"/>
    <lineage>
        <taxon>Bacteria</taxon>
        <taxon>Bacillati</taxon>
        <taxon>Actinomycetota</taxon>
        <taxon>Actinomycetes</taxon>
        <taxon>Micrococcales</taxon>
        <taxon>Promicromonosporaceae</taxon>
        <taxon>Xylanimonas</taxon>
    </lineage>
</organism>